<keyword evidence="1" id="KW-0175">Coiled coil</keyword>
<dbReference type="eggNOG" id="ENOG502Z978">
    <property type="taxonomic scope" value="Bacteria"/>
</dbReference>
<dbReference type="EMBL" id="JH636049">
    <property type="protein sequence ID" value="EID55355.1"/>
    <property type="molecule type" value="Genomic_DNA"/>
</dbReference>
<accession>I0V5F2</accession>
<dbReference type="HOGENOM" id="CLU_241441_0_0_11"/>
<evidence type="ECO:0000256" key="1">
    <source>
        <dbReference type="SAM" id="Coils"/>
    </source>
</evidence>
<feature type="coiled-coil region" evidence="1">
    <location>
        <begin position="719"/>
        <end position="753"/>
    </location>
</feature>
<proteinExistence type="predicted"/>
<name>I0V5F2_9PSEU</name>
<gene>
    <name evidence="2" type="ORF">SacxiDRAFT_3148</name>
</gene>
<dbReference type="Proteomes" id="UP000004691">
    <property type="component" value="Unassembled WGS sequence"/>
</dbReference>
<evidence type="ECO:0000313" key="3">
    <source>
        <dbReference type="Proteomes" id="UP000004691"/>
    </source>
</evidence>
<keyword evidence="3" id="KW-1185">Reference proteome</keyword>
<evidence type="ECO:0000313" key="2">
    <source>
        <dbReference type="EMBL" id="EID55355.1"/>
    </source>
</evidence>
<sequence length="1682" mass="185405">MGTLSYQADLLPGQRLNVLAGLASDGTRTVFNKTLAPGIPQPVEEVIAAADPEECVFGPFPVLTPCRTWTALVEEFFARFAFHGLPSSFAGAAARQAHSRQPEAIRHELADRLGIRVEDASDNADRSFVLVRIPRTVPGSTIRLPDPRTRTMWKSVVEQSRDALEETVRRLGSAGRNGSMTPEQVRNALNEVENHTGSHLVESLSIGDEAFQVFVYTRQNFDRVRQAMDKTGWKGVNALGFRYFTSKGFRLYATTPKLASGDPAFSEVRRHLADDVYQVEESVFNLVLNQEAARASTALKSLTCTGATLVPVAGLSTAGTEAERLSEPSPADTLINTVTVQGAIARFGSEGCGAPAVPGDVSVPYADLYEPFTTTVPAPALWSPYVSLAQPYVELGEFWNGTSTDASAVRHLVVVADVIELRDSIDLSSLTTVTLACRMLVVGSHDGTVPTVRLSASAWDPLQLFCGSMSGTCAFEAADDPASRRVVFGDDAVSLKPDDDQVAFDSFFGGQHPVEPLVNMSKATREAQWRRSALETGIETLLLASAASLRPQAILSPRLKQTAVQFWQCLQWIGGYLREITDGFTKTGAAPPDHIASLYSLSTTLARSALSPWTQADQVLPQVPSLRFTAFQDAINRLLGVADTYAAQLGRSRQLLADHTLAKQHEFEEDKREALLRDLASFLVKQNEAVAEKEKDLVESHNVVINKNNEAVLVLTQREGELRSQYRTYLEKLTEAQREMSDAIAEERRKQETKLVFEFVGGMVEVFGGVLTGIYSFKVAGAAEGMEKTLKRWEAFLKFAETANKLIESGTKLAESIEHVIDLDHATPSAFVEPPTDTDWDIFLNDTEAKVRPAEDFIKPEVARFVAAVRNLVAIAKSLNAVLRQKAQLQFNNIAESAARDVAERQAARLRALTLDLGEPTKRPGHDYVADLGQLTAVLEQAQHRALNRLAEVALLQDDSMTYHYLSRPSLISRFDLAQIRENLAAQALSAVQALQSYPYPPTDLREPVEVTVKHVPVADLLGAGAEIDVSPTQNDLFNSLARVRVNAVDVRIDGVTTTKGRCHVQLVSEGEPMTDRGLKRETLTYRMISRDWHVVYDIASDRTVIGTEPAREWGALFTKPTPFQRWRVLLPRTAENAGISLDSATATVTLRFHVEAMYSAPVGERAERAAPLAAAQATPDPAEFLSLLKGCSVTDGWDVVSFVSVDRINDLWRQRWKAETEAAFHGDRMFVQDIDVSHTQSLPGNIRVEYRLDAKAGPPSLTFVASAEQAAEVGIPLIDGALTTTTYQGDKVIGEETKRIESTSVQPVLIKTRAQLAKLPGDVDKFHAVHIDPSQGVFAFENIELDPQVDAGFSNEIVEYFKKRKLQPWLLGSLRFESDEPYLRPQSFTFRTYTPPPTHAHDWPAILGIYVLTSTANPPAHGMRQSWPDAAWPVSAQFDAAVYFSAELLWENEVLPALPASMGATVKRDPDTHQYHGAFTGKQVVWEQSVELKEGWESGAWHRVYPQAKVTFDYAPLSLDFDLTALRLSYDHTWKEPFPYQGRHPMPKLDDVSLSVAWDDVTFSCSFNAQSNAHIDKDTFTVTFDRITLSPTVDVKYNIHKFLGIPILAQLKPEVVANAKKALNDTFSAVKIELRAMSLFAVSNLLFPESKTLDPSGVYFPGDLAIVGNVTRLWKPPTGGE</sequence>
<protein>
    <submittedName>
        <fullName evidence="2">Uncharacterized protein</fullName>
    </submittedName>
</protein>
<dbReference type="RefSeq" id="WP_006239511.1">
    <property type="nucleotide sequence ID" value="NZ_JH636049.1"/>
</dbReference>
<organism evidence="2 3">
    <name type="scientific">Saccharomonospora xinjiangensis XJ-54</name>
    <dbReference type="NCBI Taxonomy" id="882086"/>
    <lineage>
        <taxon>Bacteria</taxon>
        <taxon>Bacillati</taxon>
        <taxon>Actinomycetota</taxon>
        <taxon>Actinomycetes</taxon>
        <taxon>Pseudonocardiales</taxon>
        <taxon>Pseudonocardiaceae</taxon>
        <taxon>Saccharomonospora</taxon>
    </lineage>
</organism>
<reference evidence="2 3" key="1">
    <citation type="submission" date="2012-01" db="EMBL/GenBank/DDBJ databases">
        <title>Improved High-Quality Draft sequence of Saccharomonospora xinjiangensis XJ-54.</title>
        <authorList>
            <consortium name="US DOE Joint Genome Institute"/>
            <person name="Lucas S."/>
            <person name="Han J."/>
            <person name="Lapidus A."/>
            <person name="Cheng J.-F."/>
            <person name="Goodwin L."/>
            <person name="Pitluck S."/>
            <person name="Peters L."/>
            <person name="Mikhailova N."/>
            <person name="Teshima H."/>
            <person name="Detter J.C."/>
            <person name="Han C."/>
            <person name="Tapia R."/>
            <person name="Land M."/>
            <person name="Hauser L."/>
            <person name="Kyrpides N."/>
            <person name="Ivanova N."/>
            <person name="Pagani I."/>
            <person name="Brambilla E.-M."/>
            <person name="Klenk H.-P."/>
            <person name="Woyke T."/>
        </authorList>
    </citation>
    <scope>NUCLEOTIDE SEQUENCE [LARGE SCALE GENOMIC DNA]</scope>
    <source>
        <strain evidence="2 3">XJ-54</strain>
    </source>
</reference>
<dbReference type="OrthoDB" id="3699083at2"/>